<accession>A0ABS2PCU4</accession>
<dbReference type="EMBL" id="JAFBEC010000006">
    <property type="protein sequence ID" value="MBM7633161.1"/>
    <property type="molecule type" value="Genomic_DNA"/>
</dbReference>
<organism evidence="4 5">
    <name type="scientific">Geomicrobium sediminis</name>
    <dbReference type="NCBI Taxonomy" id="1347788"/>
    <lineage>
        <taxon>Bacteria</taxon>
        <taxon>Bacillati</taxon>
        <taxon>Bacillota</taxon>
        <taxon>Bacilli</taxon>
        <taxon>Bacillales</taxon>
        <taxon>Geomicrobium</taxon>
    </lineage>
</organism>
<dbReference type="PANTHER" id="PTHR42937">
    <property type="match status" value="1"/>
</dbReference>
<proteinExistence type="predicted"/>
<evidence type="ECO:0000256" key="2">
    <source>
        <dbReference type="ARBA" id="ARBA00022898"/>
    </source>
</evidence>
<evidence type="ECO:0000313" key="5">
    <source>
        <dbReference type="Proteomes" id="UP000741863"/>
    </source>
</evidence>
<dbReference type="Proteomes" id="UP000741863">
    <property type="component" value="Unassembled WGS sequence"/>
</dbReference>
<dbReference type="GO" id="GO:0008838">
    <property type="term" value="F:diaminopropionate ammonia-lyase activity"/>
    <property type="evidence" value="ECO:0007669"/>
    <property type="project" value="UniProtKB-EC"/>
</dbReference>
<comment type="caution">
    <text evidence="4">The sequence shown here is derived from an EMBL/GenBank/DDBJ whole genome shotgun (WGS) entry which is preliminary data.</text>
</comment>
<dbReference type="InterPro" id="IPR001926">
    <property type="entry name" value="TrpB-like_PALP"/>
</dbReference>
<keyword evidence="4" id="KW-0456">Lyase</keyword>
<sequence length="397" mass="44008">MGIHYERNHKKREIQSSFSKHFEKEAIEEVTHFLASFPNHKPTPLCSLQRLATELGVESIHVKDESKRFRLNAFKATGGLYAVSAELANTLDVSLSEITFSDLRVMANEQEPLTFITATDGNHGRGVAFAASQLGQKSIVYMPKGSSEERLKAIQAEGASAEITDVNYDEAVRMASYTAEKFNYALVQDTAWQGYEEIPLRVMQGYATIAYEIVEELARSGQNPPTHVFLQAGVGSFAAAIATFLYHAYGEQSPKVILVEPDQAHCYYLSFKNQSERTIVDGDMETIMAGLACGEPSTIAFELLQELAEGAFSCTDDVAALGMRMYANPIKEDERITSGESGAVTLGLVYRLLHNKELESFKDQMGLNETSRVLLINTEGDTDVQTYREVVWEGKHS</sequence>
<dbReference type="InterPro" id="IPR036052">
    <property type="entry name" value="TrpB-like_PALP_sf"/>
</dbReference>
<dbReference type="NCBIfam" id="NF006058">
    <property type="entry name" value="PRK08206.1"/>
    <property type="match status" value="1"/>
</dbReference>
<feature type="domain" description="Tryptophan synthase beta chain-like PALP" evidence="3">
    <location>
        <begin position="39"/>
        <end position="359"/>
    </location>
</feature>
<comment type="cofactor">
    <cofactor evidence="1">
        <name>pyridoxal 5'-phosphate</name>
        <dbReference type="ChEBI" id="CHEBI:597326"/>
    </cofactor>
</comment>
<dbReference type="SUPFAM" id="SSF53686">
    <property type="entry name" value="Tryptophan synthase beta subunit-like PLP-dependent enzymes"/>
    <property type="match status" value="1"/>
</dbReference>
<keyword evidence="2" id="KW-0663">Pyridoxal phosphate</keyword>
<dbReference type="RefSeq" id="WP_204697727.1">
    <property type="nucleotide sequence ID" value="NZ_JAFBEC010000006.1"/>
</dbReference>
<evidence type="ECO:0000259" key="3">
    <source>
        <dbReference type="Pfam" id="PF00291"/>
    </source>
</evidence>
<evidence type="ECO:0000313" key="4">
    <source>
        <dbReference type="EMBL" id="MBM7633161.1"/>
    </source>
</evidence>
<protein>
    <submittedName>
        <fullName evidence="4">Diaminopropionate ammonia-lyase</fullName>
        <ecNumber evidence="4">4.3.1.15</ecNumber>
    </submittedName>
</protein>
<dbReference type="PANTHER" id="PTHR42937:SF1">
    <property type="entry name" value="DIAMINOPROPIONATE AMMONIA-LYASE"/>
    <property type="match status" value="1"/>
</dbReference>
<reference evidence="4 5" key="1">
    <citation type="submission" date="2021-01" db="EMBL/GenBank/DDBJ databases">
        <title>Genomic Encyclopedia of Type Strains, Phase IV (KMG-IV): sequencing the most valuable type-strain genomes for metagenomic binning, comparative biology and taxonomic classification.</title>
        <authorList>
            <person name="Goeker M."/>
        </authorList>
    </citation>
    <scope>NUCLEOTIDE SEQUENCE [LARGE SCALE GENOMIC DNA]</scope>
    <source>
        <strain evidence="4 5">DSM 25540</strain>
    </source>
</reference>
<gene>
    <name evidence="4" type="ORF">JOD17_002255</name>
</gene>
<dbReference type="InterPro" id="IPR010081">
    <property type="entry name" value="DiNH2opropionate_NH3_lyase"/>
</dbReference>
<dbReference type="Pfam" id="PF00291">
    <property type="entry name" value="PALP"/>
    <property type="match status" value="1"/>
</dbReference>
<name>A0ABS2PCU4_9BACL</name>
<dbReference type="Gene3D" id="3.40.50.1100">
    <property type="match status" value="2"/>
</dbReference>
<dbReference type="NCBIfam" id="TIGR01747">
    <property type="entry name" value="diampropi_NH3ly"/>
    <property type="match status" value="1"/>
</dbReference>
<dbReference type="EC" id="4.3.1.15" evidence="4"/>
<keyword evidence="5" id="KW-1185">Reference proteome</keyword>
<evidence type="ECO:0000256" key="1">
    <source>
        <dbReference type="ARBA" id="ARBA00001933"/>
    </source>
</evidence>